<proteinExistence type="predicted"/>
<evidence type="ECO:0000313" key="2">
    <source>
        <dbReference type="Proteomes" id="UP001159042"/>
    </source>
</evidence>
<dbReference type="AlphaFoldDB" id="A0AAV8VWM5"/>
<name>A0AAV8VWM5_9CUCU</name>
<reference evidence="1 2" key="1">
    <citation type="journal article" date="2023" name="Insect Mol. Biol.">
        <title>Genome sequencing provides insights into the evolution of gene families encoding plant cell wall-degrading enzymes in longhorned beetles.</title>
        <authorList>
            <person name="Shin N.R."/>
            <person name="Okamura Y."/>
            <person name="Kirsch R."/>
            <person name="Pauchet Y."/>
        </authorList>
    </citation>
    <scope>NUCLEOTIDE SEQUENCE [LARGE SCALE GENOMIC DNA]</scope>
    <source>
        <strain evidence="1">EAD_L_NR</strain>
    </source>
</reference>
<comment type="caution">
    <text evidence="1">The sequence shown here is derived from an EMBL/GenBank/DDBJ whole genome shotgun (WGS) entry which is preliminary data.</text>
</comment>
<organism evidence="1 2">
    <name type="scientific">Exocentrus adspersus</name>
    <dbReference type="NCBI Taxonomy" id="1586481"/>
    <lineage>
        <taxon>Eukaryota</taxon>
        <taxon>Metazoa</taxon>
        <taxon>Ecdysozoa</taxon>
        <taxon>Arthropoda</taxon>
        <taxon>Hexapoda</taxon>
        <taxon>Insecta</taxon>
        <taxon>Pterygota</taxon>
        <taxon>Neoptera</taxon>
        <taxon>Endopterygota</taxon>
        <taxon>Coleoptera</taxon>
        <taxon>Polyphaga</taxon>
        <taxon>Cucujiformia</taxon>
        <taxon>Chrysomeloidea</taxon>
        <taxon>Cerambycidae</taxon>
        <taxon>Lamiinae</taxon>
        <taxon>Acanthocinini</taxon>
        <taxon>Exocentrus</taxon>
    </lineage>
</organism>
<dbReference type="Proteomes" id="UP001159042">
    <property type="component" value="Unassembled WGS sequence"/>
</dbReference>
<accession>A0AAV8VWM5</accession>
<sequence>MDPKDKRRNREFIRRGRHSECHKSAKVKLADVVSEHVIEHRRIVRFQLEIDIHKYIIVVYHDAE</sequence>
<gene>
    <name evidence="1" type="ORF">NQ315_014176</name>
</gene>
<protein>
    <submittedName>
        <fullName evidence="1">Uncharacterized protein</fullName>
    </submittedName>
</protein>
<dbReference type="EMBL" id="JANEYG010000027">
    <property type="protein sequence ID" value="KAJ8918306.1"/>
    <property type="molecule type" value="Genomic_DNA"/>
</dbReference>
<keyword evidence="2" id="KW-1185">Reference proteome</keyword>
<evidence type="ECO:0000313" key="1">
    <source>
        <dbReference type="EMBL" id="KAJ8918306.1"/>
    </source>
</evidence>